<name>A0ABT8L7Q1_9BACT</name>
<keyword evidence="1" id="KW-0812">Transmembrane</keyword>
<dbReference type="PANTHER" id="PTHR34220">
    <property type="entry name" value="SENSOR HISTIDINE KINASE YPDA"/>
    <property type="match status" value="1"/>
</dbReference>
<organism evidence="3 4">
    <name type="scientific">Agaribacillus aureus</name>
    <dbReference type="NCBI Taxonomy" id="3051825"/>
    <lineage>
        <taxon>Bacteria</taxon>
        <taxon>Pseudomonadati</taxon>
        <taxon>Bacteroidota</taxon>
        <taxon>Cytophagia</taxon>
        <taxon>Cytophagales</taxon>
        <taxon>Splendidivirgaceae</taxon>
        <taxon>Agaribacillus</taxon>
    </lineage>
</organism>
<dbReference type="EMBL" id="JAUJEB010000003">
    <property type="protein sequence ID" value="MDN5213789.1"/>
    <property type="molecule type" value="Genomic_DNA"/>
</dbReference>
<evidence type="ECO:0000313" key="3">
    <source>
        <dbReference type="EMBL" id="MDN5213789.1"/>
    </source>
</evidence>
<keyword evidence="4" id="KW-1185">Reference proteome</keyword>
<sequence length="351" mass="40710">MVRFDSDLKKIMLHLLFWLGYYILAFYWFAQVNDPEIAALISFRIVFIHGLLFYLNTYFLLPRFVERGQYLIYLAAIILLIMAIFYLIKFSNEWLPFRDHMGGFRKLRKPALFPRIFFGRGLYVSFASSLAILFISSIYWINAQSQKRKQQAIALKSENLEAEMKFLKSQTNPHFLFNALNNIYALSYTQAPAAPEMIMKLSEMLRYVLYESNGKKVPLAKEIEYIENYIAFQTLKIEGEADIKVNLENADPNIEVEPMLFIPFIENSFKHSKIEKGSGSWIDISLSSEGGKIDLKVSNSIPKEAFTKDQTGGIGLANSKKRLQLLYPDRHRLIIQQEENSFSVYLTIYSS</sequence>
<dbReference type="InterPro" id="IPR050640">
    <property type="entry name" value="Bact_2-comp_sensor_kinase"/>
</dbReference>
<gene>
    <name evidence="3" type="ORF">QQ020_17075</name>
</gene>
<dbReference type="InterPro" id="IPR010559">
    <property type="entry name" value="Sig_transdc_His_kin_internal"/>
</dbReference>
<keyword evidence="1" id="KW-0472">Membrane</keyword>
<accession>A0ABT8L7Q1</accession>
<dbReference type="SUPFAM" id="SSF55874">
    <property type="entry name" value="ATPase domain of HSP90 chaperone/DNA topoisomerase II/histidine kinase"/>
    <property type="match status" value="1"/>
</dbReference>
<dbReference type="Pfam" id="PF06580">
    <property type="entry name" value="His_kinase"/>
    <property type="match status" value="1"/>
</dbReference>
<dbReference type="Gene3D" id="3.30.565.10">
    <property type="entry name" value="Histidine kinase-like ATPase, C-terminal domain"/>
    <property type="match status" value="1"/>
</dbReference>
<dbReference type="GO" id="GO:0016301">
    <property type="term" value="F:kinase activity"/>
    <property type="evidence" value="ECO:0007669"/>
    <property type="project" value="UniProtKB-KW"/>
</dbReference>
<reference evidence="3" key="1">
    <citation type="submission" date="2023-06" db="EMBL/GenBank/DDBJ databases">
        <title>Genomic of Agaribacillus aureum.</title>
        <authorList>
            <person name="Wang G."/>
        </authorList>
    </citation>
    <scope>NUCLEOTIDE SEQUENCE</scope>
    <source>
        <strain evidence="3">BMA12</strain>
    </source>
</reference>
<feature type="domain" description="Signal transduction histidine kinase internal region" evidence="2">
    <location>
        <begin position="162"/>
        <end position="238"/>
    </location>
</feature>
<protein>
    <submittedName>
        <fullName evidence="3">Histidine kinase</fullName>
    </submittedName>
</protein>
<feature type="transmembrane region" description="Helical" evidence="1">
    <location>
        <begin position="70"/>
        <end position="88"/>
    </location>
</feature>
<dbReference type="PANTHER" id="PTHR34220:SF7">
    <property type="entry name" value="SENSOR HISTIDINE KINASE YPDA"/>
    <property type="match status" value="1"/>
</dbReference>
<comment type="caution">
    <text evidence="3">The sequence shown here is derived from an EMBL/GenBank/DDBJ whole genome shotgun (WGS) entry which is preliminary data.</text>
</comment>
<keyword evidence="3" id="KW-0418">Kinase</keyword>
<dbReference type="Proteomes" id="UP001172083">
    <property type="component" value="Unassembled WGS sequence"/>
</dbReference>
<dbReference type="InterPro" id="IPR036890">
    <property type="entry name" value="HATPase_C_sf"/>
</dbReference>
<evidence type="ECO:0000259" key="2">
    <source>
        <dbReference type="Pfam" id="PF06580"/>
    </source>
</evidence>
<feature type="transmembrane region" description="Helical" evidence="1">
    <location>
        <begin position="12"/>
        <end position="31"/>
    </location>
</feature>
<evidence type="ECO:0000256" key="1">
    <source>
        <dbReference type="SAM" id="Phobius"/>
    </source>
</evidence>
<keyword evidence="1" id="KW-1133">Transmembrane helix</keyword>
<feature type="transmembrane region" description="Helical" evidence="1">
    <location>
        <begin position="37"/>
        <end position="61"/>
    </location>
</feature>
<dbReference type="RefSeq" id="WP_346759126.1">
    <property type="nucleotide sequence ID" value="NZ_JAUJEB010000003.1"/>
</dbReference>
<evidence type="ECO:0000313" key="4">
    <source>
        <dbReference type="Proteomes" id="UP001172083"/>
    </source>
</evidence>
<feature type="transmembrane region" description="Helical" evidence="1">
    <location>
        <begin position="122"/>
        <end position="141"/>
    </location>
</feature>
<proteinExistence type="predicted"/>
<keyword evidence="3" id="KW-0808">Transferase</keyword>